<dbReference type="EMBL" id="HBNR01010869">
    <property type="protein sequence ID" value="CAE4567420.1"/>
    <property type="molecule type" value="Transcribed_RNA"/>
</dbReference>
<protein>
    <submittedName>
        <fullName evidence="2">Uncharacterized protein</fullName>
    </submittedName>
</protein>
<gene>
    <name evidence="2" type="ORF">AMON00008_LOCUS7039</name>
</gene>
<reference evidence="2" key="1">
    <citation type="submission" date="2021-01" db="EMBL/GenBank/DDBJ databases">
        <authorList>
            <person name="Corre E."/>
            <person name="Pelletier E."/>
            <person name="Niang G."/>
            <person name="Scheremetjew M."/>
            <person name="Finn R."/>
            <person name="Kale V."/>
            <person name="Holt S."/>
            <person name="Cochrane G."/>
            <person name="Meng A."/>
            <person name="Brown T."/>
            <person name="Cohen L."/>
        </authorList>
    </citation>
    <scope>NUCLEOTIDE SEQUENCE</scope>
    <source>
        <strain evidence="2">CCMP3105</strain>
    </source>
</reference>
<feature type="region of interest" description="Disordered" evidence="1">
    <location>
        <begin position="138"/>
        <end position="192"/>
    </location>
</feature>
<evidence type="ECO:0000313" key="2">
    <source>
        <dbReference type="EMBL" id="CAE4567420.1"/>
    </source>
</evidence>
<dbReference type="AlphaFoldDB" id="A0A7S4UR58"/>
<proteinExistence type="predicted"/>
<sequence length="206" mass="20720">MVQEAVGPDSEVVGCRRGREPQAAEEEPSAKRQMINGEAVDAAEAVGRDEASGLHGVGAEASLEGKAAKKATIRTYVESLLFPGEAPEKRSTTAADIMSSWAAYLDVYGGNTFASGGVPGTTASGGARADVDASSPVSGGAFLSAEPRPATTSPPADEESCAAAARAVAAPVEKEVSGTSVRGDAGEPTAGFALTGLRPDIAMWAP</sequence>
<evidence type="ECO:0000256" key="1">
    <source>
        <dbReference type="SAM" id="MobiDB-lite"/>
    </source>
</evidence>
<feature type="region of interest" description="Disordered" evidence="1">
    <location>
        <begin position="1"/>
        <end position="31"/>
    </location>
</feature>
<feature type="compositionally biased region" description="Low complexity" evidence="1">
    <location>
        <begin position="161"/>
        <end position="171"/>
    </location>
</feature>
<name>A0A7S4UR58_9DINO</name>
<accession>A0A7S4UR58</accession>
<organism evidence="2">
    <name type="scientific">Alexandrium monilatum</name>
    <dbReference type="NCBI Taxonomy" id="311494"/>
    <lineage>
        <taxon>Eukaryota</taxon>
        <taxon>Sar</taxon>
        <taxon>Alveolata</taxon>
        <taxon>Dinophyceae</taxon>
        <taxon>Gonyaulacales</taxon>
        <taxon>Pyrocystaceae</taxon>
        <taxon>Alexandrium</taxon>
    </lineage>
</organism>